<comment type="caution">
    <text evidence="1">The sequence shown here is derived from an EMBL/GenBank/DDBJ whole genome shotgun (WGS) entry which is preliminary data.</text>
</comment>
<dbReference type="Proteomes" id="UP001230649">
    <property type="component" value="Unassembled WGS sequence"/>
</dbReference>
<keyword evidence="2" id="KW-1185">Reference proteome</keyword>
<evidence type="ECO:0000313" key="2">
    <source>
        <dbReference type="Proteomes" id="UP001230649"/>
    </source>
</evidence>
<reference evidence="1" key="1">
    <citation type="submission" date="2023-04" db="EMBL/GenBank/DDBJ databases">
        <title>Draft Genome sequencing of Naganishia species isolated from polar environments using Oxford Nanopore Technology.</title>
        <authorList>
            <person name="Leo P."/>
            <person name="Venkateswaran K."/>
        </authorList>
    </citation>
    <scope>NUCLEOTIDE SEQUENCE</scope>
    <source>
        <strain evidence="1">MNA-CCFEE 5262</strain>
    </source>
</reference>
<protein>
    <submittedName>
        <fullName evidence="1">Uncharacterized protein</fullName>
    </submittedName>
</protein>
<accession>A0ACC2WKA7</accession>
<evidence type="ECO:0000313" key="1">
    <source>
        <dbReference type="EMBL" id="KAJ9110987.1"/>
    </source>
</evidence>
<dbReference type="EMBL" id="JASBWS010000021">
    <property type="protein sequence ID" value="KAJ9110987.1"/>
    <property type="molecule type" value="Genomic_DNA"/>
</dbReference>
<name>A0ACC2WKA7_9TREE</name>
<proteinExistence type="predicted"/>
<organism evidence="1 2">
    <name type="scientific">Naganishia adeliensis</name>
    <dbReference type="NCBI Taxonomy" id="92952"/>
    <lineage>
        <taxon>Eukaryota</taxon>
        <taxon>Fungi</taxon>
        <taxon>Dikarya</taxon>
        <taxon>Basidiomycota</taxon>
        <taxon>Agaricomycotina</taxon>
        <taxon>Tremellomycetes</taxon>
        <taxon>Filobasidiales</taxon>
        <taxon>Filobasidiaceae</taxon>
        <taxon>Naganishia</taxon>
    </lineage>
</organism>
<gene>
    <name evidence="1" type="ORF">QFC20_002754</name>
</gene>
<sequence length="1327" mass="146909">MSSSSPPNMLITSCITVALVGYSGYHAFKFDKGKCLIWQKGHMIRWAMVWAQLSTAFCYAIWAMGLTHLKWSVGYISLPVYGIVPVPYQLWANEQHKRNNIYTAFLCTAFCLYDAVNLEEWLYWIYVVRAVRAKARQQSSLTRDAQTSFAPLPPAPRRFPFFRRKSTVPPVTVSFTPGTDTKRPYITTPAAPRGGRRAAKKTAKWITSNVFLVWAVLSVAQTVVHFTTAFVAHPNVDLQAIRLYMTEGIFNTITATLSIILAWQFPTFIRLVKDTGASSEVISKLQFYHELNKWRIFFRVLFAAGVIILGADGSTKAKKVNLNRGAFASASAAAKALGSPAVASPYPFSDFTNADDAEASRRQRMMMSKHSEQHRTLIDLLRERGTLGQDERVPEDDIFDDEAEAEARGYAQGYGAAARGRKVEDEGTFATALAEPRVVYAPASHGGHVSASVAPVYGASEGGERVPVNNVPHVLQNFESPAAGFSRMSVPPKNVVINVSRDVEIDRDEGESSVGRIVNQAETHIIIRYLISHQRASKAMRRPVESTLRQIIDDPGPATEKKLGEALRYAVNRCDLRLLDWLAGVTGPSAPLLDKIALSFRDHDGYPLVSTCIIASTASVTAKEEKEQAVRVVVKRWPGIGLHAFNVVEKGEGDVADSVKEASWTPLHLAALLSSPTLVSFLLTRGYSPYVTTPKGLTPLDLIADMPSRCDIAALLESMMDDEPHPPPRDADSPKDSLGLPVRSREELLHLHRAMKARHSVLAREAYQKEGGTAGAGCVGDGCVAWVGVGGSEGGLVGRTEDVGDGENGSEESDEDADRVIAQTPLHILARTVDLTDNVDDTTLLVFSPDTLPTKLSHLITNYPPQAYPLSRRTLPANSVYMMARYAAYRAVDHGTARANLAGLLEMVMLEVERVCLANVESLPHLTFWLYNTTVLLHLVQSDDEVRRLCEEEELCVMMEEMIDSLQVHIIRLVEAKLDTLIDPALLDYELSDEPPVKFDDEWASSSFFRNLTAAGKNSKRRNPAPHVSSIFEGGVLDGSPKAGARTDAAAGESHRSNLDSPTKAKTLRRPKSIMDLGASVADSFRAALFDEVVSPSNITAVLSSTLLVLQIYSVNPAFIIQIFSQVFVWLAAETFNRIMSSVSGRRYQCRSKAMQIRLNLEVMAEWASAQRVLPGDIFNKQFQRVTQLLQWLQCSSQITDLGVMQSAIQHLSDVTPLQLQRAIRDYRYEVGEGRISQNCLDCLDQMQRDWEHWRVKSSIDKIQKEVEARTSYRRYTSGNDQASYYQGEDSIPTPDINIIFDPTSGLAEYTLALPPQSSSEFEDSRR</sequence>